<evidence type="ECO:0000256" key="2">
    <source>
        <dbReference type="ARBA" id="ARBA00005648"/>
    </source>
</evidence>
<dbReference type="GO" id="GO:0033116">
    <property type="term" value="C:endoplasmic reticulum-Golgi intermediate compartment membrane"/>
    <property type="evidence" value="ECO:0007669"/>
    <property type="project" value="UniProtKB-SubCell"/>
</dbReference>
<evidence type="ECO:0000313" key="10">
    <source>
        <dbReference type="Proteomes" id="UP000027135"/>
    </source>
</evidence>
<dbReference type="InParanoid" id="A0A067QH48"/>
<comment type="subcellular location">
    <subcellularLocation>
        <location evidence="1">Endoplasmic reticulum-Golgi intermediate compartment membrane</location>
        <topology evidence="1">Multi-pass membrane protein</topology>
    </subcellularLocation>
</comment>
<evidence type="ECO:0000259" key="8">
    <source>
        <dbReference type="Pfam" id="PF13850"/>
    </source>
</evidence>
<dbReference type="GO" id="GO:0030134">
    <property type="term" value="C:COPII-coated ER to Golgi transport vesicle"/>
    <property type="evidence" value="ECO:0007669"/>
    <property type="project" value="TreeGrafter"/>
</dbReference>
<evidence type="ECO:0000256" key="4">
    <source>
        <dbReference type="ARBA" id="ARBA00022989"/>
    </source>
</evidence>
<feature type="domain" description="Endoplasmic reticulum vesicle transporter N-terminal" evidence="8">
    <location>
        <begin position="13"/>
        <end position="100"/>
    </location>
</feature>
<sequence>MLRSRAKRVSKTVKELDAFPKVPESYVETSPVGGTFSVVTCCLIMWLLYAEVSYYLQANFKFRFLPDTDFDAKLKINIDLTVAMPCHAIGADILDSTGQNVLQFGILEQEDTWFELSPQQRLYFDGMRQVNSYLREEFHAIQELLWRSGQSTLFGDMPRRSVAPSTPSDSCRIFGSLILNKVAGNFHITAGHSLSLPRGHIHISAFMSESDYNFTHRINRFSFGDPSPGIVHPLEGDEKITDQNAILFQYFVDVVPTEVNTFMSRLSTYQYSVKDHERPIDHHRGSHGIPGIFFKYDMSALKVHVTQERDSPIQFIVRLSATIAGICVISGFINSFVQIVINILKCKYIKKPQHRIVTEKLLVTADLPAHTTPASLLQHSEPSTNVQPLDLTVASVQKSPDIITSHNILNT</sequence>
<evidence type="ECO:0000256" key="5">
    <source>
        <dbReference type="ARBA" id="ARBA00023136"/>
    </source>
</evidence>
<evidence type="ECO:0000256" key="1">
    <source>
        <dbReference type="ARBA" id="ARBA00004457"/>
    </source>
</evidence>
<dbReference type="STRING" id="136037.A0A067QH48"/>
<evidence type="ECO:0000256" key="6">
    <source>
        <dbReference type="SAM" id="Phobius"/>
    </source>
</evidence>
<dbReference type="PANTHER" id="PTHR10984">
    <property type="entry name" value="ENDOPLASMIC RETICULUM-GOLGI INTERMEDIATE COMPARTMENT PROTEIN"/>
    <property type="match status" value="1"/>
</dbReference>
<dbReference type="FunCoup" id="A0A067QH48">
    <property type="interactions" value="1121"/>
</dbReference>
<dbReference type="OMA" id="MTNHYLR"/>
<dbReference type="InterPro" id="IPR045888">
    <property type="entry name" value="Erv"/>
</dbReference>
<dbReference type="Pfam" id="PF13850">
    <property type="entry name" value="ERGIC_N"/>
    <property type="match status" value="1"/>
</dbReference>
<accession>A0A067QH48</accession>
<dbReference type="GO" id="GO:0006890">
    <property type="term" value="P:retrograde vesicle-mediated transport, Golgi to endoplasmic reticulum"/>
    <property type="evidence" value="ECO:0007669"/>
    <property type="project" value="TreeGrafter"/>
</dbReference>
<name>A0A067QH48_ZOONE</name>
<keyword evidence="5 6" id="KW-0472">Membrane</keyword>
<dbReference type="PANTHER" id="PTHR10984:SF30">
    <property type="entry name" value="ENDOPLASMIC RETICULUM-GOLGI INTERMEDIATE COMPARTMENT PROTEIN 2"/>
    <property type="match status" value="1"/>
</dbReference>
<reference evidence="9 10" key="1">
    <citation type="journal article" date="2014" name="Nat. Commun.">
        <title>Molecular traces of alternative social organization in a termite genome.</title>
        <authorList>
            <person name="Terrapon N."/>
            <person name="Li C."/>
            <person name="Robertson H.M."/>
            <person name="Ji L."/>
            <person name="Meng X."/>
            <person name="Booth W."/>
            <person name="Chen Z."/>
            <person name="Childers C.P."/>
            <person name="Glastad K.M."/>
            <person name="Gokhale K."/>
            <person name="Gowin J."/>
            <person name="Gronenberg W."/>
            <person name="Hermansen R.A."/>
            <person name="Hu H."/>
            <person name="Hunt B.G."/>
            <person name="Huylmans A.K."/>
            <person name="Khalil S.M."/>
            <person name="Mitchell R.D."/>
            <person name="Munoz-Torres M.C."/>
            <person name="Mustard J.A."/>
            <person name="Pan H."/>
            <person name="Reese J.T."/>
            <person name="Scharf M.E."/>
            <person name="Sun F."/>
            <person name="Vogel H."/>
            <person name="Xiao J."/>
            <person name="Yang W."/>
            <person name="Yang Z."/>
            <person name="Yang Z."/>
            <person name="Zhou J."/>
            <person name="Zhu J."/>
            <person name="Brent C.S."/>
            <person name="Elsik C.G."/>
            <person name="Goodisman M.A."/>
            <person name="Liberles D.A."/>
            <person name="Roe R.M."/>
            <person name="Vargo E.L."/>
            <person name="Vilcinskas A."/>
            <person name="Wang J."/>
            <person name="Bornberg-Bauer E."/>
            <person name="Korb J."/>
            <person name="Zhang G."/>
            <person name="Liebig J."/>
        </authorList>
    </citation>
    <scope>NUCLEOTIDE SEQUENCE [LARGE SCALE GENOMIC DNA]</scope>
    <source>
        <tissue evidence="9">Whole organism</tissue>
    </source>
</reference>
<keyword evidence="4 6" id="KW-1133">Transmembrane helix</keyword>
<dbReference type="OrthoDB" id="5541786at2759"/>
<feature type="transmembrane region" description="Helical" evidence="6">
    <location>
        <begin position="36"/>
        <end position="56"/>
    </location>
</feature>
<evidence type="ECO:0000259" key="7">
    <source>
        <dbReference type="Pfam" id="PF07970"/>
    </source>
</evidence>
<proteinExistence type="inferred from homology"/>
<feature type="transmembrane region" description="Helical" evidence="6">
    <location>
        <begin position="315"/>
        <end position="337"/>
    </location>
</feature>
<evidence type="ECO:0000256" key="3">
    <source>
        <dbReference type="ARBA" id="ARBA00022692"/>
    </source>
</evidence>
<dbReference type="GO" id="GO:0005783">
    <property type="term" value="C:endoplasmic reticulum"/>
    <property type="evidence" value="ECO:0007669"/>
    <property type="project" value="TreeGrafter"/>
</dbReference>
<dbReference type="GO" id="GO:0006888">
    <property type="term" value="P:endoplasmic reticulum to Golgi vesicle-mediated transport"/>
    <property type="evidence" value="ECO:0007669"/>
    <property type="project" value="TreeGrafter"/>
</dbReference>
<feature type="domain" description="Endoplasmic reticulum vesicle transporter C-terminal" evidence="7">
    <location>
        <begin position="168"/>
        <end position="333"/>
    </location>
</feature>
<evidence type="ECO:0000313" key="9">
    <source>
        <dbReference type="EMBL" id="KDR07600.1"/>
    </source>
</evidence>
<dbReference type="Proteomes" id="UP000027135">
    <property type="component" value="Unassembled WGS sequence"/>
</dbReference>
<organism evidence="9 10">
    <name type="scientific">Zootermopsis nevadensis</name>
    <name type="common">Dampwood termite</name>
    <dbReference type="NCBI Taxonomy" id="136037"/>
    <lineage>
        <taxon>Eukaryota</taxon>
        <taxon>Metazoa</taxon>
        <taxon>Ecdysozoa</taxon>
        <taxon>Arthropoda</taxon>
        <taxon>Hexapoda</taxon>
        <taxon>Insecta</taxon>
        <taxon>Pterygota</taxon>
        <taxon>Neoptera</taxon>
        <taxon>Polyneoptera</taxon>
        <taxon>Dictyoptera</taxon>
        <taxon>Blattodea</taxon>
        <taxon>Blattoidea</taxon>
        <taxon>Termitoidae</taxon>
        <taxon>Termopsidae</taxon>
        <taxon>Zootermopsis</taxon>
    </lineage>
</organism>
<dbReference type="Pfam" id="PF07970">
    <property type="entry name" value="COPIIcoated_ERV"/>
    <property type="match status" value="1"/>
</dbReference>
<dbReference type="InterPro" id="IPR012936">
    <property type="entry name" value="Erv_C"/>
</dbReference>
<gene>
    <name evidence="9" type="ORF">L798_02685</name>
</gene>
<comment type="similarity">
    <text evidence="2">Belongs to the ERGIC family.</text>
</comment>
<dbReference type="EMBL" id="KK853443">
    <property type="protein sequence ID" value="KDR07600.1"/>
    <property type="molecule type" value="Genomic_DNA"/>
</dbReference>
<protein>
    <submittedName>
        <fullName evidence="9">Endoplasmic reticulum-Golgi intermediate compartment protein 2</fullName>
    </submittedName>
</protein>
<dbReference type="eggNOG" id="KOG2667">
    <property type="taxonomic scope" value="Eukaryota"/>
</dbReference>
<keyword evidence="3 6" id="KW-0812">Transmembrane</keyword>
<dbReference type="InterPro" id="IPR039542">
    <property type="entry name" value="Erv_N"/>
</dbReference>
<keyword evidence="10" id="KW-1185">Reference proteome</keyword>
<dbReference type="AlphaFoldDB" id="A0A067QH48"/>